<dbReference type="PANTHER" id="PTHR11777:SF9">
    <property type="entry name" value="ALANINE--TRNA LIGASE, CYTOPLASMIC"/>
    <property type="match status" value="1"/>
</dbReference>
<accession>A0A9W8LVZ4</accession>
<evidence type="ECO:0000313" key="2">
    <source>
        <dbReference type="EMBL" id="KAJ2841736.1"/>
    </source>
</evidence>
<dbReference type="InterPro" id="IPR018163">
    <property type="entry name" value="Thr/Ala-tRNA-synth_IIc_edit"/>
</dbReference>
<gene>
    <name evidence="2" type="ORF">IWW36_006156</name>
</gene>
<dbReference type="SMART" id="SM00863">
    <property type="entry name" value="tRNA_SAD"/>
    <property type="match status" value="1"/>
</dbReference>
<dbReference type="GO" id="GO:0002161">
    <property type="term" value="F:aminoacyl-tRNA deacylase activity"/>
    <property type="evidence" value="ECO:0007669"/>
    <property type="project" value="TreeGrafter"/>
</dbReference>
<name>A0A9W8LVZ4_9FUNG</name>
<dbReference type="InterPro" id="IPR012947">
    <property type="entry name" value="tRNA_SAD"/>
</dbReference>
<dbReference type="SUPFAM" id="SSF55186">
    <property type="entry name" value="ThrRS/AlaRS common domain"/>
    <property type="match status" value="1"/>
</dbReference>
<dbReference type="AlphaFoldDB" id="A0A9W8LVZ4"/>
<dbReference type="EMBL" id="JANBUW010002061">
    <property type="protein sequence ID" value="KAJ2841736.1"/>
    <property type="molecule type" value="Genomic_DNA"/>
</dbReference>
<sequence>YSSENVRVVGVTDISLELCGGTHMRTTRAVYPFQIISESSIGAGTRRIEACAGIAASQWQQQQLEHARIAAHRLKASSLDAMSERVQRMSEQTQMLRAEAEQWLRVAAANMQAAAEHATELGGMPVRIHILPLPADLALAASGDMRLVTEYVCHWRGVQPHTAHVAICGAAIALGLCNERFPNGQAGVMLRELLKSLPGKGGGQSTLAQGRLRSAISTIDQIQQL</sequence>
<dbReference type="Pfam" id="PF07973">
    <property type="entry name" value="tRNA_SAD"/>
    <property type="match status" value="1"/>
</dbReference>
<feature type="non-terminal residue" evidence="2">
    <location>
        <position position="1"/>
    </location>
</feature>
<dbReference type="OrthoDB" id="2423964at2759"/>
<organism evidence="2 3">
    <name type="scientific">Coemansia brasiliensis</name>
    <dbReference type="NCBI Taxonomy" id="2650707"/>
    <lineage>
        <taxon>Eukaryota</taxon>
        <taxon>Fungi</taxon>
        <taxon>Fungi incertae sedis</taxon>
        <taxon>Zoopagomycota</taxon>
        <taxon>Kickxellomycotina</taxon>
        <taxon>Kickxellomycetes</taxon>
        <taxon>Kickxellales</taxon>
        <taxon>Kickxellaceae</taxon>
        <taxon>Coemansia</taxon>
    </lineage>
</organism>
<dbReference type="Proteomes" id="UP001139887">
    <property type="component" value="Unassembled WGS sequence"/>
</dbReference>
<keyword evidence="3" id="KW-1185">Reference proteome</keyword>
<proteinExistence type="predicted"/>
<dbReference type="PANTHER" id="PTHR11777">
    <property type="entry name" value="ALANYL-TRNA SYNTHETASE"/>
    <property type="match status" value="1"/>
</dbReference>
<protein>
    <recommendedName>
        <fullName evidence="1">Threonyl/alanyl tRNA synthetase SAD domain-containing protein</fullName>
    </recommendedName>
</protein>
<evidence type="ECO:0000259" key="1">
    <source>
        <dbReference type="SMART" id="SM00863"/>
    </source>
</evidence>
<evidence type="ECO:0000313" key="3">
    <source>
        <dbReference type="Proteomes" id="UP001139887"/>
    </source>
</evidence>
<comment type="caution">
    <text evidence="2">The sequence shown here is derived from an EMBL/GenBank/DDBJ whole genome shotgun (WGS) entry which is preliminary data.</text>
</comment>
<dbReference type="Gene3D" id="3.30.980.10">
    <property type="entry name" value="Threonyl-trna Synthetase, Chain A, domain 2"/>
    <property type="match status" value="1"/>
</dbReference>
<dbReference type="InterPro" id="IPR050058">
    <property type="entry name" value="Ala-tRNA_ligase"/>
</dbReference>
<feature type="domain" description="Threonyl/alanyl tRNA synthetase SAD" evidence="1">
    <location>
        <begin position="6"/>
        <end position="49"/>
    </location>
</feature>
<dbReference type="GO" id="GO:0005524">
    <property type="term" value="F:ATP binding"/>
    <property type="evidence" value="ECO:0007669"/>
    <property type="project" value="InterPro"/>
</dbReference>
<reference evidence="2" key="1">
    <citation type="submission" date="2022-07" db="EMBL/GenBank/DDBJ databases">
        <title>Phylogenomic reconstructions and comparative analyses of Kickxellomycotina fungi.</title>
        <authorList>
            <person name="Reynolds N.K."/>
            <person name="Stajich J.E."/>
            <person name="Barry K."/>
            <person name="Grigoriev I.V."/>
            <person name="Crous P."/>
            <person name="Smith M.E."/>
        </authorList>
    </citation>
    <scope>NUCLEOTIDE SEQUENCE</scope>
    <source>
        <strain evidence="2">NRRL 1566</strain>
    </source>
</reference>
<dbReference type="GO" id="GO:0006419">
    <property type="term" value="P:alanyl-tRNA aminoacylation"/>
    <property type="evidence" value="ECO:0007669"/>
    <property type="project" value="TreeGrafter"/>
</dbReference>
<dbReference type="GO" id="GO:0004813">
    <property type="term" value="F:alanine-tRNA ligase activity"/>
    <property type="evidence" value="ECO:0007669"/>
    <property type="project" value="TreeGrafter"/>
</dbReference>